<organism evidence="1 2">
    <name type="scientific">Mycena metata</name>
    <dbReference type="NCBI Taxonomy" id="1033252"/>
    <lineage>
        <taxon>Eukaryota</taxon>
        <taxon>Fungi</taxon>
        <taxon>Dikarya</taxon>
        <taxon>Basidiomycota</taxon>
        <taxon>Agaricomycotina</taxon>
        <taxon>Agaricomycetes</taxon>
        <taxon>Agaricomycetidae</taxon>
        <taxon>Agaricales</taxon>
        <taxon>Marasmiineae</taxon>
        <taxon>Mycenaceae</taxon>
        <taxon>Mycena</taxon>
    </lineage>
</organism>
<dbReference type="InterPro" id="IPR036537">
    <property type="entry name" value="Adaptor_Cbl_N_dom_sf"/>
</dbReference>
<dbReference type="CDD" id="cd21037">
    <property type="entry name" value="MLKL_NTD"/>
    <property type="match status" value="1"/>
</dbReference>
<evidence type="ECO:0000313" key="1">
    <source>
        <dbReference type="EMBL" id="KAJ7717815.1"/>
    </source>
</evidence>
<gene>
    <name evidence="1" type="ORF">B0H16DRAFT_1740387</name>
</gene>
<protein>
    <submittedName>
        <fullName evidence="1">Uncharacterized protein</fullName>
    </submittedName>
</protein>
<reference evidence="1" key="1">
    <citation type="submission" date="2023-03" db="EMBL/GenBank/DDBJ databases">
        <title>Massive genome expansion in bonnet fungi (Mycena s.s.) driven by repeated elements and novel gene families across ecological guilds.</title>
        <authorList>
            <consortium name="Lawrence Berkeley National Laboratory"/>
            <person name="Harder C.B."/>
            <person name="Miyauchi S."/>
            <person name="Viragh M."/>
            <person name="Kuo A."/>
            <person name="Thoen E."/>
            <person name="Andreopoulos B."/>
            <person name="Lu D."/>
            <person name="Skrede I."/>
            <person name="Drula E."/>
            <person name="Henrissat B."/>
            <person name="Morin E."/>
            <person name="Kohler A."/>
            <person name="Barry K."/>
            <person name="LaButti K."/>
            <person name="Morin E."/>
            <person name="Salamov A."/>
            <person name="Lipzen A."/>
            <person name="Mereny Z."/>
            <person name="Hegedus B."/>
            <person name="Baldrian P."/>
            <person name="Stursova M."/>
            <person name="Weitz H."/>
            <person name="Taylor A."/>
            <person name="Grigoriev I.V."/>
            <person name="Nagy L.G."/>
            <person name="Martin F."/>
            <person name="Kauserud H."/>
        </authorList>
    </citation>
    <scope>NUCLEOTIDE SEQUENCE</scope>
    <source>
        <strain evidence="1">CBHHK182m</strain>
    </source>
</reference>
<comment type="caution">
    <text evidence="1">The sequence shown here is derived from an EMBL/GenBank/DDBJ whole genome shotgun (WGS) entry which is preliminary data.</text>
</comment>
<proteinExistence type="predicted"/>
<dbReference type="InterPro" id="IPR059179">
    <property type="entry name" value="MLKL-like_MCAfunc"/>
</dbReference>
<dbReference type="EMBL" id="JARKIB010000272">
    <property type="protein sequence ID" value="KAJ7717815.1"/>
    <property type="molecule type" value="Genomic_DNA"/>
</dbReference>
<name>A0AAD7HCV1_9AGAR</name>
<dbReference type="AlphaFoldDB" id="A0AAD7HCV1"/>
<accession>A0AAD7HCV1</accession>
<dbReference type="Proteomes" id="UP001215598">
    <property type="component" value="Unassembled WGS sequence"/>
</dbReference>
<keyword evidence="2" id="KW-1185">Reference proteome</keyword>
<sequence length="259" mass="28238">MRLPFSSRRRKPAFPTAKIKSLSLRTSVALPDILSTSLLALKESADAFPPLKSAVGGVLAVWDIADRAKQAKSDACDIALRAEKILDVITDAVPNPSNIPPPMLQRIKRFTVLLEEIRYPMEAIAFTSSISRIVHLRRNERALQGIKAELDEAYHDFLAASALRVETQQAGIADRQAAQQTLLASQQTETHIAATSALRVEAQQAEIAVQQTVQHMELASQQGHTYTALGKVAATTDALVLDLSSVLFYSRLSVFLASP</sequence>
<dbReference type="GO" id="GO:0007166">
    <property type="term" value="P:cell surface receptor signaling pathway"/>
    <property type="evidence" value="ECO:0007669"/>
    <property type="project" value="InterPro"/>
</dbReference>
<evidence type="ECO:0000313" key="2">
    <source>
        <dbReference type="Proteomes" id="UP001215598"/>
    </source>
</evidence>
<dbReference type="Gene3D" id="1.20.930.20">
    <property type="entry name" value="Adaptor protein Cbl, N-terminal domain"/>
    <property type="match status" value="1"/>
</dbReference>